<sequence>MINYCDYMMGMMNLSMIRKSQGEMDESGYGEYRGCFCIIVGALKWYVYPYTQSIIHTQVEKNNVSGESRGRSSSIVFEFRHRQLGGFILLALEKDQQS</sequence>
<dbReference type="Proteomes" id="UP000291084">
    <property type="component" value="Chromosome 4"/>
</dbReference>
<keyword evidence="2" id="KW-1185">Reference proteome</keyword>
<dbReference type="EMBL" id="AP015037">
    <property type="protein sequence ID" value="BAT83648.1"/>
    <property type="molecule type" value="Genomic_DNA"/>
</dbReference>
<evidence type="ECO:0000313" key="2">
    <source>
        <dbReference type="Proteomes" id="UP000291084"/>
    </source>
</evidence>
<protein>
    <submittedName>
        <fullName evidence="1">Uncharacterized protein</fullName>
    </submittedName>
</protein>
<gene>
    <name evidence="1" type="primary">Vigan.04G083300</name>
    <name evidence="1" type="ORF">VIGAN_04083300</name>
</gene>
<dbReference type="AlphaFoldDB" id="A0A0S3RSS8"/>
<reference evidence="1 2" key="1">
    <citation type="journal article" date="2015" name="Sci. Rep.">
        <title>The power of single molecule real-time sequencing technology in the de novo assembly of a eukaryotic genome.</title>
        <authorList>
            <person name="Sakai H."/>
            <person name="Naito K."/>
            <person name="Ogiso-Tanaka E."/>
            <person name="Takahashi Y."/>
            <person name="Iseki K."/>
            <person name="Muto C."/>
            <person name="Satou K."/>
            <person name="Teruya K."/>
            <person name="Shiroma A."/>
            <person name="Shimoji M."/>
            <person name="Hirano T."/>
            <person name="Itoh T."/>
            <person name="Kaga A."/>
            <person name="Tomooka N."/>
        </authorList>
    </citation>
    <scope>NUCLEOTIDE SEQUENCE [LARGE SCALE GENOMIC DNA]</scope>
    <source>
        <strain evidence="2">cv. Shumari</strain>
    </source>
</reference>
<accession>A0A0S3RSS8</accession>
<name>A0A0S3RSS8_PHAAN</name>
<evidence type="ECO:0000313" key="1">
    <source>
        <dbReference type="EMBL" id="BAT83648.1"/>
    </source>
</evidence>
<proteinExistence type="predicted"/>
<organism evidence="1 2">
    <name type="scientific">Vigna angularis var. angularis</name>
    <dbReference type="NCBI Taxonomy" id="157739"/>
    <lineage>
        <taxon>Eukaryota</taxon>
        <taxon>Viridiplantae</taxon>
        <taxon>Streptophyta</taxon>
        <taxon>Embryophyta</taxon>
        <taxon>Tracheophyta</taxon>
        <taxon>Spermatophyta</taxon>
        <taxon>Magnoliopsida</taxon>
        <taxon>eudicotyledons</taxon>
        <taxon>Gunneridae</taxon>
        <taxon>Pentapetalae</taxon>
        <taxon>rosids</taxon>
        <taxon>fabids</taxon>
        <taxon>Fabales</taxon>
        <taxon>Fabaceae</taxon>
        <taxon>Papilionoideae</taxon>
        <taxon>50 kb inversion clade</taxon>
        <taxon>NPAAA clade</taxon>
        <taxon>indigoferoid/millettioid clade</taxon>
        <taxon>Phaseoleae</taxon>
        <taxon>Vigna</taxon>
    </lineage>
</organism>